<organism evidence="2">
    <name type="scientific">Kwoniella bestiolae CBS 10118</name>
    <dbReference type="NCBI Taxonomy" id="1296100"/>
    <lineage>
        <taxon>Eukaryota</taxon>
        <taxon>Fungi</taxon>
        <taxon>Dikarya</taxon>
        <taxon>Basidiomycota</taxon>
        <taxon>Agaricomycotina</taxon>
        <taxon>Tremellomycetes</taxon>
        <taxon>Tremellales</taxon>
        <taxon>Cryptococcaceae</taxon>
        <taxon>Kwoniella</taxon>
    </lineage>
</organism>
<accession>A0A1B9FV42</accession>
<feature type="compositionally biased region" description="Basic and acidic residues" evidence="1">
    <location>
        <begin position="608"/>
        <end position="622"/>
    </location>
</feature>
<dbReference type="AlphaFoldDB" id="A0A1B9FV42"/>
<feature type="region of interest" description="Disordered" evidence="1">
    <location>
        <begin position="1"/>
        <end position="106"/>
    </location>
</feature>
<feature type="compositionally biased region" description="Basic and acidic residues" evidence="1">
    <location>
        <begin position="297"/>
        <end position="306"/>
    </location>
</feature>
<dbReference type="KEGG" id="kbi:30212681"/>
<feature type="compositionally biased region" description="Basic and acidic residues" evidence="1">
    <location>
        <begin position="648"/>
        <end position="663"/>
    </location>
</feature>
<dbReference type="VEuPathDB" id="FungiDB:I302_08282"/>
<feature type="region of interest" description="Disordered" evidence="1">
    <location>
        <begin position="454"/>
        <end position="682"/>
    </location>
</feature>
<reference evidence="2" key="3">
    <citation type="submission" date="2014-01" db="EMBL/GenBank/DDBJ databases">
        <title>Evolution of pathogenesis and genome organization in the Tremellales.</title>
        <authorList>
            <person name="Cuomo C."/>
            <person name="Litvintseva A."/>
            <person name="Heitman J."/>
            <person name="Chen Y."/>
            <person name="Sun S."/>
            <person name="Springer D."/>
            <person name="Dromer F."/>
            <person name="Young S."/>
            <person name="Zeng Q."/>
            <person name="Chapman S."/>
            <person name="Gujja S."/>
            <person name="Saif S."/>
            <person name="Birren B."/>
        </authorList>
    </citation>
    <scope>NUCLEOTIDE SEQUENCE</scope>
    <source>
        <strain evidence="2">CBS 10118</strain>
    </source>
</reference>
<dbReference type="Gene3D" id="1.10.10.60">
    <property type="entry name" value="Homeodomain-like"/>
    <property type="match status" value="1"/>
</dbReference>
<proteinExistence type="predicted"/>
<evidence type="ECO:0000313" key="4">
    <source>
        <dbReference type="Proteomes" id="UP000092730"/>
    </source>
</evidence>
<dbReference type="RefSeq" id="XP_019043701.1">
    <property type="nucleotide sequence ID" value="XM_019194865.1"/>
</dbReference>
<dbReference type="STRING" id="1296100.A0A1B9FV42"/>
<dbReference type="Proteomes" id="UP000092730">
    <property type="component" value="Chromosome 8"/>
</dbReference>
<protein>
    <submittedName>
        <fullName evidence="2">Uncharacterized protein</fullName>
    </submittedName>
</protein>
<dbReference type="GeneID" id="30212681"/>
<sequence>MSTSDTRRQSPSRQEGEEEIIPESLRTTPQLETKGRRRSTRVAAAKATQASARQARDQHQLTFGDDGSDDDDESESNSYSGEEESDDEDENEVDDGTEGILSDEEGRRWLKVGQPFPWDEVDWYLDNSIEEDMRDHLTRRIEKMQGGLATSVEEADLILINPHSLRLPAEKSEELNKLGSVQTKMTAILPYNYLSKCYFSKKVESPLGAQPVFLDEEGRGLKVAVMKLGEGVEGDTERRRVMVDLESNGAMIVSSHTIAQIVILPSNHPYHVSPPREDTYKHISWHTPEWVREKIKVAQREPEPKAKSTAKPGKSKKKAATTTPMKKTKAEKGKLKFVGNGNSDNTPKEKRPYQRRTSARTEFTPHDRDFLARWLAFHRPDRIGRTTRSLYMRLEKYKPTHPFFKHASRHPASAWHEHFKRNRSREGQDGKVLEDEVDRYVDRGIDGFLKTRKERKGKGRAVERTENAQDVNDGEDEGEENANGMGKRKRAASQTEEDHDDGGNRRKKDKKREILKSKSKVRVVIKGARKTTTQAKEITPHEDGHVNPAEEVNDANTKTRDGGAGEEGVHLEGEAEDRYAISLEEDQINNAGNIHEDAAVPPSSRPFRGHDVEDDSIAREDSEAVDEALESSFEASNQSKGIAANGNRDNEDTGDKEVLFPDEQRDEEEEVNQRRSKRLRKT</sequence>
<dbReference type="EMBL" id="CP144548">
    <property type="protein sequence ID" value="WVW87079.1"/>
    <property type="molecule type" value="Genomic_DNA"/>
</dbReference>
<reference evidence="3" key="2">
    <citation type="submission" date="2013-07" db="EMBL/GenBank/DDBJ databases">
        <authorList>
            <consortium name="The Broad Institute Genome Sequencing Platform"/>
            <person name="Cuomo C."/>
            <person name="Litvintseva A."/>
            <person name="Chen Y."/>
            <person name="Heitman J."/>
            <person name="Sun S."/>
            <person name="Springer D."/>
            <person name="Dromer F."/>
            <person name="Young S.K."/>
            <person name="Zeng Q."/>
            <person name="Gargeya S."/>
            <person name="Fitzgerald M."/>
            <person name="Abouelleil A."/>
            <person name="Alvarado L."/>
            <person name="Berlin A.M."/>
            <person name="Chapman S.B."/>
            <person name="Dewar J."/>
            <person name="Goldberg J."/>
            <person name="Griggs A."/>
            <person name="Gujja S."/>
            <person name="Hansen M."/>
            <person name="Howarth C."/>
            <person name="Imamovic A."/>
            <person name="Larimer J."/>
            <person name="McCowan C."/>
            <person name="Murphy C."/>
            <person name="Pearson M."/>
            <person name="Priest M."/>
            <person name="Roberts A."/>
            <person name="Saif S."/>
            <person name="Shea T."/>
            <person name="Sykes S."/>
            <person name="Wortman J."/>
            <person name="Nusbaum C."/>
            <person name="Birren B."/>
        </authorList>
    </citation>
    <scope>NUCLEOTIDE SEQUENCE</scope>
    <source>
        <strain evidence="3">CBS 10118</strain>
    </source>
</reference>
<gene>
    <name evidence="2" type="ORF">I302_08282</name>
    <name evidence="3" type="ORF">I302_109136</name>
</gene>
<dbReference type="OrthoDB" id="435460at2759"/>
<name>A0A1B9FV42_9TREE</name>
<dbReference type="EMBL" id="KI894025">
    <property type="protein sequence ID" value="OCF22631.1"/>
    <property type="molecule type" value="Genomic_DNA"/>
</dbReference>
<reference evidence="2" key="1">
    <citation type="submission" date="2013-07" db="EMBL/GenBank/DDBJ databases">
        <title>The Genome Sequence of Cryptococcus bestiolae CBS10118.</title>
        <authorList>
            <consortium name="The Broad Institute Genome Sequencing Platform"/>
            <person name="Cuomo C."/>
            <person name="Litvintseva A."/>
            <person name="Chen Y."/>
            <person name="Heitman J."/>
            <person name="Sun S."/>
            <person name="Springer D."/>
            <person name="Dromer F."/>
            <person name="Young S.K."/>
            <person name="Zeng Q."/>
            <person name="Gargeya S."/>
            <person name="Fitzgerald M."/>
            <person name="Abouelleil A."/>
            <person name="Alvarado L."/>
            <person name="Berlin A.M."/>
            <person name="Chapman S.B."/>
            <person name="Dewar J."/>
            <person name="Goldberg J."/>
            <person name="Griggs A."/>
            <person name="Gujja S."/>
            <person name="Hansen M."/>
            <person name="Howarth C."/>
            <person name="Imamovic A."/>
            <person name="Larimer J."/>
            <person name="McCowan C."/>
            <person name="Murphy C."/>
            <person name="Pearson M."/>
            <person name="Priest M."/>
            <person name="Roberts A."/>
            <person name="Saif S."/>
            <person name="Shea T."/>
            <person name="Sykes S."/>
            <person name="Wortman J."/>
            <person name="Nusbaum C."/>
            <person name="Birren B."/>
        </authorList>
    </citation>
    <scope>NUCLEOTIDE SEQUENCE [LARGE SCALE GENOMIC DNA]</scope>
    <source>
        <strain evidence="2">CBS 10118</strain>
    </source>
</reference>
<feature type="compositionally biased region" description="Basic residues" evidence="1">
    <location>
        <begin position="517"/>
        <end position="529"/>
    </location>
</feature>
<keyword evidence="4" id="KW-1185">Reference proteome</keyword>
<evidence type="ECO:0000256" key="1">
    <source>
        <dbReference type="SAM" id="MobiDB-lite"/>
    </source>
</evidence>
<feature type="compositionally biased region" description="Low complexity" evidence="1">
    <location>
        <begin position="41"/>
        <end position="53"/>
    </location>
</feature>
<evidence type="ECO:0000313" key="3">
    <source>
        <dbReference type="EMBL" id="WVW87079.1"/>
    </source>
</evidence>
<reference evidence="3" key="4">
    <citation type="submission" date="2024-02" db="EMBL/GenBank/DDBJ databases">
        <title>Comparative genomics of Cryptococcus and Kwoniella reveals pathogenesis evolution and contrasting modes of karyotype evolution via chromosome fusion or intercentromeric recombination.</title>
        <authorList>
            <person name="Coelho M.A."/>
            <person name="David-Palma M."/>
            <person name="Shea T."/>
            <person name="Bowers K."/>
            <person name="McGinley-Smith S."/>
            <person name="Mohammad A.W."/>
            <person name="Gnirke A."/>
            <person name="Yurkov A.M."/>
            <person name="Nowrousian M."/>
            <person name="Sun S."/>
            <person name="Cuomo C.A."/>
            <person name="Heitman J."/>
        </authorList>
    </citation>
    <scope>NUCLEOTIDE SEQUENCE</scope>
    <source>
        <strain evidence="3">CBS 10118</strain>
    </source>
</reference>
<dbReference type="CDD" id="cd11655">
    <property type="entry name" value="rap1_myb-like"/>
    <property type="match status" value="1"/>
</dbReference>
<evidence type="ECO:0000313" key="2">
    <source>
        <dbReference type="EMBL" id="OCF22631.1"/>
    </source>
</evidence>
<feature type="compositionally biased region" description="Basic and acidic residues" evidence="1">
    <location>
        <begin position="557"/>
        <end position="579"/>
    </location>
</feature>
<feature type="region of interest" description="Disordered" evidence="1">
    <location>
        <begin position="297"/>
        <end position="362"/>
    </location>
</feature>
<feature type="compositionally biased region" description="Acidic residues" evidence="1">
    <location>
        <begin position="66"/>
        <end position="103"/>
    </location>
</feature>